<dbReference type="Gene3D" id="3.40.630.30">
    <property type="match status" value="1"/>
</dbReference>
<evidence type="ECO:0000259" key="1">
    <source>
        <dbReference type="PROSITE" id="PS51186"/>
    </source>
</evidence>
<feature type="domain" description="N-acetyltransferase" evidence="1">
    <location>
        <begin position="1"/>
        <end position="148"/>
    </location>
</feature>
<sequence>MMIRQEQEGDYSAIADVTARAFAGMEHSDQAEPEIIKRLRASDALSLSLVAIEGGILIGHVAFSPVTIDGAHDGWFGLGPVSVEPDHQQKGIGSALIRTGLEHLRSSGAAGCVVLGDPAYYRRFGFDRDDDLRYEGAPPEYFMRLNLIADQPPTGRVDYAPAFTG</sequence>
<protein>
    <submittedName>
        <fullName evidence="2">N-acetyltransferase</fullName>
    </submittedName>
</protein>
<reference evidence="2 3" key="1">
    <citation type="submission" date="2020-07" db="EMBL/GenBank/DDBJ databases">
        <title>Bradyrhizobium diversity isolated from nodules of indigenous legumes of Western Australia.</title>
        <authorList>
            <person name="Klepa M.S."/>
        </authorList>
    </citation>
    <scope>NUCLEOTIDE SEQUENCE [LARGE SCALE GENOMIC DNA]</scope>
    <source>
        <strain evidence="2 3">CNPSo 4019</strain>
    </source>
</reference>
<dbReference type="Pfam" id="PF13527">
    <property type="entry name" value="Acetyltransf_9"/>
    <property type="match status" value="1"/>
</dbReference>
<dbReference type="InterPro" id="IPR050276">
    <property type="entry name" value="MshD_Acetyltransferase"/>
</dbReference>
<name>A0ABS0P0P7_9BRAD</name>
<gene>
    <name evidence="2" type="ORF">H1B27_11225</name>
</gene>
<dbReference type="PROSITE" id="PS51186">
    <property type="entry name" value="GNAT"/>
    <property type="match status" value="1"/>
</dbReference>
<evidence type="ECO:0000313" key="2">
    <source>
        <dbReference type="EMBL" id="MBH5386848.1"/>
    </source>
</evidence>
<accession>A0ABS0P0P7</accession>
<proteinExistence type="predicted"/>
<dbReference type="PANTHER" id="PTHR43617:SF2">
    <property type="entry name" value="UPF0039 PROTEIN SLL0451"/>
    <property type="match status" value="1"/>
</dbReference>
<dbReference type="InterPro" id="IPR000182">
    <property type="entry name" value="GNAT_dom"/>
</dbReference>
<dbReference type="PANTHER" id="PTHR43617">
    <property type="entry name" value="L-AMINO ACID N-ACETYLTRANSFERASE"/>
    <property type="match status" value="1"/>
</dbReference>
<dbReference type="SUPFAM" id="SSF55729">
    <property type="entry name" value="Acyl-CoA N-acyltransferases (Nat)"/>
    <property type="match status" value="1"/>
</dbReference>
<dbReference type="Proteomes" id="UP001194539">
    <property type="component" value="Unassembled WGS sequence"/>
</dbReference>
<evidence type="ECO:0000313" key="3">
    <source>
        <dbReference type="Proteomes" id="UP001194539"/>
    </source>
</evidence>
<keyword evidence="3" id="KW-1185">Reference proteome</keyword>
<dbReference type="CDD" id="cd04301">
    <property type="entry name" value="NAT_SF"/>
    <property type="match status" value="1"/>
</dbReference>
<organism evidence="2 3">
    <name type="scientific">Bradyrhizobium diversitatis</name>
    <dbReference type="NCBI Taxonomy" id="2755406"/>
    <lineage>
        <taxon>Bacteria</taxon>
        <taxon>Pseudomonadati</taxon>
        <taxon>Pseudomonadota</taxon>
        <taxon>Alphaproteobacteria</taxon>
        <taxon>Hyphomicrobiales</taxon>
        <taxon>Nitrobacteraceae</taxon>
        <taxon>Bradyrhizobium</taxon>
    </lineage>
</organism>
<comment type="caution">
    <text evidence="2">The sequence shown here is derived from an EMBL/GenBank/DDBJ whole genome shotgun (WGS) entry which is preliminary data.</text>
</comment>
<dbReference type="RefSeq" id="WP_082821929.1">
    <property type="nucleotide sequence ID" value="NZ_JACEGD010000010.1"/>
</dbReference>
<dbReference type="InterPro" id="IPR016181">
    <property type="entry name" value="Acyl_CoA_acyltransferase"/>
</dbReference>
<dbReference type="EMBL" id="JACEGD010000010">
    <property type="protein sequence ID" value="MBH5386848.1"/>
    <property type="molecule type" value="Genomic_DNA"/>
</dbReference>